<dbReference type="GO" id="GO:0003899">
    <property type="term" value="F:DNA-directed RNA polymerase activity"/>
    <property type="evidence" value="ECO:0007669"/>
    <property type="project" value="UniProtKB-EC"/>
</dbReference>
<keyword evidence="7" id="KW-0808">Transferase</keyword>
<dbReference type="EC" id="2.7.7.6" evidence="7"/>
<dbReference type="PANTHER" id="PTHR43133:SF64">
    <property type="entry name" value="ECF SIGMA FACTOR"/>
    <property type="match status" value="1"/>
</dbReference>
<dbReference type="GO" id="GO:0006352">
    <property type="term" value="P:DNA-templated transcription initiation"/>
    <property type="evidence" value="ECO:0007669"/>
    <property type="project" value="InterPro"/>
</dbReference>
<evidence type="ECO:0000256" key="4">
    <source>
        <dbReference type="ARBA" id="ARBA00023163"/>
    </source>
</evidence>
<evidence type="ECO:0000313" key="8">
    <source>
        <dbReference type="Proteomes" id="UP000568664"/>
    </source>
</evidence>
<keyword evidence="7" id="KW-0548">Nucleotidyltransferase</keyword>
<feature type="domain" description="RNA polymerase sigma-70 region 2" evidence="5">
    <location>
        <begin position="21"/>
        <end position="85"/>
    </location>
</feature>
<dbReference type="AlphaFoldDB" id="A0A7Y0L9K9"/>
<dbReference type="EMBL" id="JABBXH010000001">
    <property type="protein sequence ID" value="NMP29982.1"/>
    <property type="molecule type" value="Genomic_DNA"/>
</dbReference>
<evidence type="ECO:0000256" key="1">
    <source>
        <dbReference type="ARBA" id="ARBA00010641"/>
    </source>
</evidence>
<organism evidence="7 8">
    <name type="scientific">Thalassotalea algicola</name>
    <dbReference type="NCBI Taxonomy" id="2716224"/>
    <lineage>
        <taxon>Bacteria</taxon>
        <taxon>Pseudomonadati</taxon>
        <taxon>Pseudomonadota</taxon>
        <taxon>Gammaproteobacteria</taxon>
        <taxon>Alteromonadales</taxon>
        <taxon>Colwelliaceae</taxon>
        <taxon>Thalassotalea</taxon>
    </lineage>
</organism>
<comment type="similarity">
    <text evidence="1">Belongs to the sigma-70 factor family. ECF subfamily.</text>
</comment>
<comment type="caution">
    <text evidence="7">The sequence shown here is derived from an EMBL/GenBank/DDBJ whole genome shotgun (WGS) entry which is preliminary data.</text>
</comment>
<dbReference type="Pfam" id="PF04542">
    <property type="entry name" value="Sigma70_r2"/>
    <property type="match status" value="1"/>
</dbReference>
<dbReference type="InterPro" id="IPR039425">
    <property type="entry name" value="RNA_pol_sigma-70-like"/>
</dbReference>
<dbReference type="InterPro" id="IPR013324">
    <property type="entry name" value="RNA_pol_sigma_r3/r4-like"/>
</dbReference>
<gene>
    <name evidence="7" type="ORF">HII17_00285</name>
</gene>
<accession>A0A7Y0L9K9</accession>
<keyword evidence="3" id="KW-0731">Sigma factor</keyword>
<dbReference type="SUPFAM" id="SSF88946">
    <property type="entry name" value="Sigma2 domain of RNA polymerase sigma factors"/>
    <property type="match status" value="1"/>
</dbReference>
<reference evidence="7 8" key="1">
    <citation type="submission" date="2020-04" db="EMBL/GenBank/DDBJ databases">
        <title>Thalassotalea sp. M1531, isolated from the surface of marine red alga.</title>
        <authorList>
            <person name="Pang L."/>
            <person name="Lu D.-C."/>
        </authorList>
    </citation>
    <scope>NUCLEOTIDE SEQUENCE [LARGE SCALE GENOMIC DNA]</scope>
    <source>
        <strain evidence="7 8">M1531</strain>
    </source>
</reference>
<dbReference type="Pfam" id="PF08281">
    <property type="entry name" value="Sigma70_r4_2"/>
    <property type="match status" value="1"/>
</dbReference>
<dbReference type="GO" id="GO:0003677">
    <property type="term" value="F:DNA binding"/>
    <property type="evidence" value="ECO:0007669"/>
    <property type="project" value="InterPro"/>
</dbReference>
<dbReference type="Proteomes" id="UP000568664">
    <property type="component" value="Unassembled WGS sequence"/>
</dbReference>
<dbReference type="InterPro" id="IPR013249">
    <property type="entry name" value="RNA_pol_sigma70_r4_t2"/>
</dbReference>
<dbReference type="Gene3D" id="1.10.10.10">
    <property type="entry name" value="Winged helix-like DNA-binding domain superfamily/Winged helix DNA-binding domain"/>
    <property type="match status" value="1"/>
</dbReference>
<evidence type="ECO:0000256" key="2">
    <source>
        <dbReference type="ARBA" id="ARBA00023015"/>
    </source>
</evidence>
<dbReference type="Gene3D" id="1.10.1740.10">
    <property type="match status" value="1"/>
</dbReference>
<dbReference type="SUPFAM" id="SSF88659">
    <property type="entry name" value="Sigma3 and sigma4 domains of RNA polymerase sigma factors"/>
    <property type="match status" value="1"/>
</dbReference>
<keyword evidence="8" id="KW-1185">Reference proteome</keyword>
<proteinExistence type="inferred from homology"/>
<keyword evidence="4" id="KW-0804">Transcription</keyword>
<dbReference type="InterPro" id="IPR014284">
    <property type="entry name" value="RNA_pol_sigma-70_dom"/>
</dbReference>
<dbReference type="GO" id="GO:0016987">
    <property type="term" value="F:sigma factor activity"/>
    <property type="evidence" value="ECO:0007669"/>
    <property type="project" value="UniProtKB-KW"/>
</dbReference>
<evidence type="ECO:0000259" key="6">
    <source>
        <dbReference type="Pfam" id="PF08281"/>
    </source>
</evidence>
<evidence type="ECO:0000259" key="5">
    <source>
        <dbReference type="Pfam" id="PF04542"/>
    </source>
</evidence>
<dbReference type="NCBIfam" id="NF006550">
    <property type="entry name" value="PRK09047.1"/>
    <property type="match status" value="1"/>
</dbReference>
<dbReference type="InterPro" id="IPR013325">
    <property type="entry name" value="RNA_pol_sigma_r2"/>
</dbReference>
<dbReference type="InterPro" id="IPR036388">
    <property type="entry name" value="WH-like_DNA-bd_sf"/>
</dbReference>
<dbReference type="InterPro" id="IPR007627">
    <property type="entry name" value="RNA_pol_sigma70_r2"/>
</dbReference>
<sequence length="194" mass="22173">MADLASTESVGAEVTTLDQFLQSIEKRAYKMAVISVRDHHEALDIIQDSMIKLVTHYSKRPLNELKPLFYRILQNKITDWHRHQKLKNILLFWQSDDKYEENMDSTLDIASASVNSIVSPLEDIEHSQLKKQVSEALGSLSLQQQQCFLLRSWEGFSVAQTAEILGCSQGSIKTHYSRAMAKLKEVLEVDYDNS</sequence>
<name>A0A7Y0L9K9_9GAMM</name>
<protein>
    <submittedName>
        <fullName evidence="7">RNA polymerase sigma factor</fullName>
        <ecNumber evidence="7">2.7.7.6</ecNumber>
    </submittedName>
</protein>
<dbReference type="PANTHER" id="PTHR43133">
    <property type="entry name" value="RNA POLYMERASE ECF-TYPE SIGMA FACTO"/>
    <property type="match status" value="1"/>
</dbReference>
<dbReference type="CDD" id="cd06171">
    <property type="entry name" value="Sigma70_r4"/>
    <property type="match status" value="1"/>
</dbReference>
<keyword evidence="2" id="KW-0805">Transcription regulation</keyword>
<dbReference type="NCBIfam" id="TIGR02937">
    <property type="entry name" value="sigma70-ECF"/>
    <property type="match status" value="1"/>
</dbReference>
<feature type="domain" description="RNA polymerase sigma factor 70 region 4 type 2" evidence="6">
    <location>
        <begin position="132"/>
        <end position="183"/>
    </location>
</feature>
<dbReference type="RefSeq" id="WP_169073336.1">
    <property type="nucleotide sequence ID" value="NZ_JABBXH010000001.1"/>
</dbReference>
<evidence type="ECO:0000313" key="7">
    <source>
        <dbReference type="EMBL" id="NMP29982.1"/>
    </source>
</evidence>
<evidence type="ECO:0000256" key="3">
    <source>
        <dbReference type="ARBA" id="ARBA00023082"/>
    </source>
</evidence>